<dbReference type="AlphaFoldDB" id="A0A444PUZ3"/>
<dbReference type="EMBL" id="RZNB01000002">
    <property type="protein sequence ID" value="RWZ51695.1"/>
    <property type="molecule type" value="Genomic_DNA"/>
</dbReference>
<proteinExistence type="predicted"/>
<keyword evidence="2" id="KW-1185">Reference proteome</keyword>
<comment type="caution">
    <text evidence="1">The sequence shown here is derived from an EMBL/GenBank/DDBJ whole genome shotgun (WGS) entry which is preliminary data.</text>
</comment>
<sequence>MTTPLLPALFIGGHEFSIAELSAARLDGDLVVVGAAFAAAGTPVDHRHRAAAIAADVPPGCTVVGRSAAWLHSGSGEVPLPLEIGVSGPTSRWSRPHRSARSMRIRPEHREIVGIGTAAVLTLSPVATIIDLARMPRRRGDDALLRAVASRRGIPAADVLSALDDWAHLPGKREAEARLRTCFELSRR</sequence>
<dbReference type="Proteomes" id="UP000288547">
    <property type="component" value="Unassembled WGS sequence"/>
</dbReference>
<evidence type="ECO:0000313" key="2">
    <source>
        <dbReference type="Proteomes" id="UP000288547"/>
    </source>
</evidence>
<gene>
    <name evidence="1" type="ORF">ELQ90_06250</name>
</gene>
<accession>A0A444PUZ3</accession>
<evidence type="ECO:0000313" key="1">
    <source>
        <dbReference type="EMBL" id="RWZ51695.1"/>
    </source>
</evidence>
<reference evidence="1 2" key="1">
    <citation type="submission" date="2018-12" db="EMBL/GenBank/DDBJ databases">
        <authorList>
            <person name="Li F."/>
        </authorList>
    </citation>
    <scope>NUCLEOTIDE SEQUENCE [LARGE SCALE GENOMIC DNA]</scope>
    <source>
        <strain evidence="1 2">11W25H-1</strain>
    </source>
</reference>
<organism evidence="1 2">
    <name type="scientific">Labedella phragmitis</name>
    <dbReference type="NCBI Taxonomy" id="2498849"/>
    <lineage>
        <taxon>Bacteria</taxon>
        <taxon>Bacillati</taxon>
        <taxon>Actinomycetota</taxon>
        <taxon>Actinomycetes</taxon>
        <taxon>Micrococcales</taxon>
        <taxon>Microbacteriaceae</taxon>
        <taxon>Labedella</taxon>
    </lineage>
</organism>
<dbReference type="RefSeq" id="WP_128494410.1">
    <property type="nucleotide sequence ID" value="NZ_RZNB01000002.1"/>
</dbReference>
<evidence type="ECO:0008006" key="3">
    <source>
        <dbReference type="Google" id="ProtNLM"/>
    </source>
</evidence>
<protein>
    <recommendedName>
        <fullName evidence="3">AbiEi antitoxin C-terminal domain-containing protein</fullName>
    </recommendedName>
</protein>
<name>A0A444PUZ3_9MICO</name>
<dbReference type="OrthoDB" id="4802815at2"/>